<dbReference type="Proteomes" id="UP000054477">
    <property type="component" value="Unassembled WGS sequence"/>
</dbReference>
<evidence type="ECO:0000313" key="2">
    <source>
        <dbReference type="Proteomes" id="UP000054477"/>
    </source>
</evidence>
<dbReference type="AlphaFoldDB" id="A0A0C9XSC9"/>
<organism evidence="1 2">
    <name type="scientific">Laccaria amethystina LaAM-08-1</name>
    <dbReference type="NCBI Taxonomy" id="1095629"/>
    <lineage>
        <taxon>Eukaryota</taxon>
        <taxon>Fungi</taxon>
        <taxon>Dikarya</taxon>
        <taxon>Basidiomycota</taxon>
        <taxon>Agaricomycotina</taxon>
        <taxon>Agaricomycetes</taxon>
        <taxon>Agaricomycetidae</taxon>
        <taxon>Agaricales</taxon>
        <taxon>Agaricineae</taxon>
        <taxon>Hydnangiaceae</taxon>
        <taxon>Laccaria</taxon>
    </lineage>
</organism>
<dbReference type="HOGENOM" id="CLU_2455080_0_0_1"/>
<name>A0A0C9XSC9_9AGAR</name>
<reference evidence="1 2" key="1">
    <citation type="submission" date="2014-04" db="EMBL/GenBank/DDBJ databases">
        <authorList>
            <consortium name="DOE Joint Genome Institute"/>
            <person name="Kuo A."/>
            <person name="Kohler A."/>
            <person name="Nagy L.G."/>
            <person name="Floudas D."/>
            <person name="Copeland A."/>
            <person name="Barry K.W."/>
            <person name="Cichocki N."/>
            <person name="Veneault-Fourrey C."/>
            <person name="LaButti K."/>
            <person name="Lindquist E.A."/>
            <person name="Lipzen A."/>
            <person name="Lundell T."/>
            <person name="Morin E."/>
            <person name="Murat C."/>
            <person name="Sun H."/>
            <person name="Tunlid A."/>
            <person name="Henrissat B."/>
            <person name="Grigoriev I.V."/>
            <person name="Hibbett D.S."/>
            <person name="Martin F."/>
            <person name="Nordberg H.P."/>
            <person name="Cantor M.N."/>
            <person name="Hua S.X."/>
        </authorList>
    </citation>
    <scope>NUCLEOTIDE SEQUENCE [LARGE SCALE GENOMIC DNA]</scope>
    <source>
        <strain evidence="1 2">LaAM-08-1</strain>
    </source>
</reference>
<reference evidence="2" key="2">
    <citation type="submission" date="2015-01" db="EMBL/GenBank/DDBJ databases">
        <title>Evolutionary Origins and Diversification of the Mycorrhizal Mutualists.</title>
        <authorList>
            <consortium name="DOE Joint Genome Institute"/>
            <consortium name="Mycorrhizal Genomics Consortium"/>
            <person name="Kohler A."/>
            <person name="Kuo A."/>
            <person name="Nagy L.G."/>
            <person name="Floudas D."/>
            <person name="Copeland A."/>
            <person name="Barry K.W."/>
            <person name="Cichocki N."/>
            <person name="Veneault-Fourrey C."/>
            <person name="LaButti K."/>
            <person name="Lindquist E.A."/>
            <person name="Lipzen A."/>
            <person name="Lundell T."/>
            <person name="Morin E."/>
            <person name="Murat C."/>
            <person name="Riley R."/>
            <person name="Ohm R."/>
            <person name="Sun H."/>
            <person name="Tunlid A."/>
            <person name="Henrissat B."/>
            <person name="Grigoriev I.V."/>
            <person name="Hibbett D.S."/>
            <person name="Martin F."/>
        </authorList>
    </citation>
    <scope>NUCLEOTIDE SEQUENCE [LARGE SCALE GENOMIC DNA]</scope>
    <source>
        <strain evidence="2">LaAM-08-1</strain>
    </source>
</reference>
<keyword evidence="2" id="KW-1185">Reference proteome</keyword>
<accession>A0A0C9XSC9</accession>
<dbReference type="EMBL" id="KN838568">
    <property type="protein sequence ID" value="KIK04564.1"/>
    <property type="molecule type" value="Genomic_DNA"/>
</dbReference>
<evidence type="ECO:0000313" key="1">
    <source>
        <dbReference type="EMBL" id="KIK04564.1"/>
    </source>
</evidence>
<sequence length="89" mass="10176">MIEKRLSLWPPPTKAEHYFIFKRLERNAMLIGNSMQLGGIRSVSKSEAADDPSLRYPVMSIHLVFVNSEEMESSLPPFLLNFDHLLMGV</sequence>
<protein>
    <submittedName>
        <fullName evidence="1">Uncharacterized protein</fullName>
    </submittedName>
</protein>
<proteinExistence type="predicted"/>
<gene>
    <name evidence="1" type="ORF">K443DRAFT_675818</name>
</gene>